<organism evidence="6 7">
    <name type="scientific">Hesseltinella vesiculosa</name>
    <dbReference type="NCBI Taxonomy" id="101127"/>
    <lineage>
        <taxon>Eukaryota</taxon>
        <taxon>Fungi</taxon>
        <taxon>Fungi incertae sedis</taxon>
        <taxon>Mucoromycota</taxon>
        <taxon>Mucoromycotina</taxon>
        <taxon>Mucoromycetes</taxon>
        <taxon>Mucorales</taxon>
        <taxon>Cunninghamellaceae</taxon>
        <taxon>Hesseltinella</taxon>
    </lineage>
</organism>
<dbReference type="GO" id="GO:0051087">
    <property type="term" value="F:protein-folding chaperone binding"/>
    <property type="evidence" value="ECO:0007669"/>
    <property type="project" value="InterPro"/>
</dbReference>
<dbReference type="InterPro" id="IPR011990">
    <property type="entry name" value="TPR-like_helical_dom_sf"/>
</dbReference>
<sequence length="339" mass="38270">MSGAELFARANDAYFDDDFDEALDLYTQAIQAEPDKGEFLLRRCQVYQKMDKKQEAYNDAEKALTLLVSSQGSRSLLARAHLQKGITLHRLDRYKEAQTHLEQSEDLNPSEKTLATWLRKNSEKIPKEPETPAPAPIQPAAVAANTPQSARVRHEWFQNDAFVTVEVFMKNIKADAVDLDFFEKTMSLTIKMPTGSDYNLELDPLAHPIDPKQSQFKILSTKLEIKLKKQTEGILWGALESDSDMGTTMNTSTSSRPNKDWNKVVSEIEKDQEDPKGEQAVNDLFQQIYKNSDDDTRRAMMKSFVESNGTCLSTNWKEVGAGTVETKPPEGLVAKSWTQ</sequence>
<dbReference type="InterPro" id="IPR008978">
    <property type="entry name" value="HSP20-like_chaperone"/>
</dbReference>
<evidence type="ECO:0000313" key="7">
    <source>
        <dbReference type="Proteomes" id="UP000242146"/>
    </source>
</evidence>
<protein>
    <submittedName>
        <fullName evidence="6">SGS-domain-containing protein</fullName>
    </submittedName>
</protein>
<dbReference type="AlphaFoldDB" id="A0A1X2GPH5"/>
<comment type="similarity">
    <text evidence="1">Belongs to the SGT1 family.</text>
</comment>
<evidence type="ECO:0000256" key="3">
    <source>
        <dbReference type="SAM" id="MobiDB-lite"/>
    </source>
</evidence>
<dbReference type="EMBL" id="MCGT01000006">
    <property type="protein sequence ID" value="ORX58733.1"/>
    <property type="molecule type" value="Genomic_DNA"/>
</dbReference>
<dbReference type="Pfam" id="PF04969">
    <property type="entry name" value="CS"/>
    <property type="match status" value="1"/>
</dbReference>
<evidence type="ECO:0000259" key="4">
    <source>
        <dbReference type="PROSITE" id="PS51048"/>
    </source>
</evidence>
<dbReference type="CDD" id="cd06466">
    <property type="entry name" value="p23_CS_SGT1_like"/>
    <property type="match status" value="1"/>
</dbReference>
<dbReference type="GO" id="GO:0005737">
    <property type="term" value="C:cytoplasm"/>
    <property type="evidence" value="ECO:0007669"/>
    <property type="project" value="UniProtKB-ARBA"/>
</dbReference>
<dbReference type="PROSITE" id="PS50005">
    <property type="entry name" value="TPR"/>
    <property type="match status" value="2"/>
</dbReference>
<dbReference type="PANTHER" id="PTHR45862">
    <property type="entry name" value="PROTEIN SGT1 HOMOLOG"/>
    <property type="match status" value="1"/>
</dbReference>
<dbReference type="Proteomes" id="UP000242146">
    <property type="component" value="Unassembled WGS sequence"/>
</dbReference>
<keyword evidence="2" id="KW-0802">TPR repeat</keyword>
<evidence type="ECO:0000259" key="5">
    <source>
        <dbReference type="PROSITE" id="PS51203"/>
    </source>
</evidence>
<dbReference type="Gene3D" id="1.25.40.10">
    <property type="entry name" value="Tetratricopeptide repeat domain"/>
    <property type="match status" value="1"/>
</dbReference>
<evidence type="ECO:0000256" key="2">
    <source>
        <dbReference type="PROSITE-ProRule" id="PRU00339"/>
    </source>
</evidence>
<dbReference type="Gene3D" id="2.60.40.790">
    <property type="match status" value="1"/>
</dbReference>
<name>A0A1X2GPH5_9FUNG</name>
<evidence type="ECO:0000313" key="6">
    <source>
        <dbReference type="EMBL" id="ORX58733.1"/>
    </source>
</evidence>
<feature type="domain" description="SGS" evidence="4">
    <location>
        <begin position="250"/>
        <end position="339"/>
    </location>
</feature>
<dbReference type="InterPro" id="IPR007052">
    <property type="entry name" value="CS_dom"/>
</dbReference>
<gene>
    <name evidence="6" type="ORF">DM01DRAFT_1333356</name>
</gene>
<dbReference type="FunFam" id="2.60.40.790:FF:000012">
    <property type="entry name" value="SGT1 homolog, MIS12 kinetochore complex assembly cochaperone"/>
    <property type="match status" value="1"/>
</dbReference>
<dbReference type="InterPro" id="IPR019734">
    <property type="entry name" value="TPR_rpt"/>
</dbReference>
<feature type="repeat" description="TPR" evidence="2">
    <location>
        <begin position="78"/>
        <end position="111"/>
    </location>
</feature>
<feature type="region of interest" description="Disordered" evidence="3">
    <location>
        <begin position="124"/>
        <end position="145"/>
    </location>
</feature>
<feature type="repeat" description="TPR" evidence="2">
    <location>
        <begin position="4"/>
        <end position="36"/>
    </location>
</feature>
<dbReference type="SMART" id="SM00028">
    <property type="entry name" value="TPR"/>
    <property type="match status" value="3"/>
</dbReference>
<dbReference type="InterPro" id="IPR007699">
    <property type="entry name" value="SGS_dom"/>
</dbReference>
<dbReference type="Pfam" id="PF13424">
    <property type="entry name" value="TPR_12"/>
    <property type="match status" value="1"/>
</dbReference>
<comment type="caution">
    <text evidence="6">The sequence shown here is derived from an EMBL/GenBank/DDBJ whole genome shotgun (WGS) entry which is preliminary data.</text>
</comment>
<dbReference type="InterPro" id="IPR044563">
    <property type="entry name" value="Sgt1-like"/>
</dbReference>
<accession>A0A1X2GPH5</accession>
<dbReference type="PROSITE" id="PS51203">
    <property type="entry name" value="CS"/>
    <property type="match status" value="1"/>
</dbReference>
<dbReference type="Pfam" id="PF05002">
    <property type="entry name" value="SGS"/>
    <property type="match status" value="1"/>
</dbReference>
<proteinExistence type="inferred from homology"/>
<dbReference type="STRING" id="101127.A0A1X2GPH5"/>
<dbReference type="SUPFAM" id="SSF48452">
    <property type="entry name" value="TPR-like"/>
    <property type="match status" value="1"/>
</dbReference>
<reference evidence="6 7" key="1">
    <citation type="submission" date="2016-07" db="EMBL/GenBank/DDBJ databases">
        <title>Pervasive Adenine N6-methylation of Active Genes in Fungi.</title>
        <authorList>
            <consortium name="DOE Joint Genome Institute"/>
            <person name="Mondo S.J."/>
            <person name="Dannebaum R.O."/>
            <person name="Kuo R.C."/>
            <person name="Labutti K."/>
            <person name="Haridas S."/>
            <person name="Kuo A."/>
            <person name="Salamov A."/>
            <person name="Ahrendt S.R."/>
            <person name="Lipzen A."/>
            <person name="Sullivan W."/>
            <person name="Andreopoulos W.B."/>
            <person name="Clum A."/>
            <person name="Lindquist E."/>
            <person name="Daum C."/>
            <person name="Ramamoorthy G.K."/>
            <person name="Gryganskyi A."/>
            <person name="Culley D."/>
            <person name="Magnuson J.K."/>
            <person name="James T.Y."/>
            <person name="O'Malley M.A."/>
            <person name="Stajich J.E."/>
            <person name="Spatafora J.W."/>
            <person name="Visel A."/>
            <person name="Grigoriev I.V."/>
        </authorList>
    </citation>
    <scope>NUCLEOTIDE SEQUENCE [LARGE SCALE GENOMIC DNA]</scope>
    <source>
        <strain evidence="6 7">NRRL 3301</strain>
    </source>
</reference>
<dbReference type="SUPFAM" id="SSF49764">
    <property type="entry name" value="HSP20-like chaperones"/>
    <property type="match status" value="1"/>
</dbReference>
<feature type="domain" description="CS" evidence="5">
    <location>
        <begin position="149"/>
        <end position="240"/>
    </location>
</feature>
<dbReference type="PROSITE" id="PS51048">
    <property type="entry name" value="SGS"/>
    <property type="match status" value="1"/>
</dbReference>
<keyword evidence="7" id="KW-1185">Reference proteome</keyword>
<evidence type="ECO:0000256" key="1">
    <source>
        <dbReference type="ARBA" id="ARBA00008509"/>
    </source>
</evidence>
<dbReference type="OrthoDB" id="1898560at2759"/>